<proteinExistence type="predicted"/>
<organism evidence="2 3">
    <name type="scientific">Dictyobacter vulcani</name>
    <dbReference type="NCBI Taxonomy" id="2607529"/>
    <lineage>
        <taxon>Bacteria</taxon>
        <taxon>Bacillati</taxon>
        <taxon>Chloroflexota</taxon>
        <taxon>Ktedonobacteria</taxon>
        <taxon>Ktedonobacterales</taxon>
        <taxon>Dictyobacteraceae</taxon>
        <taxon>Dictyobacter</taxon>
    </lineage>
</organism>
<evidence type="ECO:0000313" key="3">
    <source>
        <dbReference type="Proteomes" id="UP000326912"/>
    </source>
</evidence>
<gene>
    <name evidence="2" type="ORF">KDW_51960</name>
</gene>
<evidence type="ECO:0000256" key="1">
    <source>
        <dbReference type="SAM" id="MobiDB-lite"/>
    </source>
</evidence>
<evidence type="ECO:0008006" key="4">
    <source>
        <dbReference type="Google" id="ProtNLM"/>
    </source>
</evidence>
<dbReference type="EMBL" id="BKZW01000003">
    <property type="protein sequence ID" value="GER91034.1"/>
    <property type="molecule type" value="Genomic_DNA"/>
</dbReference>
<dbReference type="AlphaFoldDB" id="A0A5J4KNU6"/>
<reference evidence="2 3" key="1">
    <citation type="submission" date="2019-10" db="EMBL/GenBank/DDBJ databases">
        <title>Dictyobacter vulcani sp. nov., within the class Ktedonobacteria, isolated from soil of volcanic Mt. Zao.</title>
        <authorList>
            <person name="Zheng Y."/>
            <person name="Wang C.M."/>
            <person name="Sakai Y."/>
            <person name="Abe K."/>
            <person name="Yokota A."/>
            <person name="Yabe S."/>
        </authorList>
    </citation>
    <scope>NUCLEOTIDE SEQUENCE [LARGE SCALE GENOMIC DNA]</scope>
    <source>
        <strain evidence="2 3">W12</strain>
    </source>
</reference>
<evidence type="ECO:0000313" key="2">
    <source>
        <dbReference type="EMBL" id="GER91034.1"/>
    </source>
</evidence>
<comment type="caution">
    <text evidence="2">The sequence shown here is derived from an EMBL/GenBank/DDBJ whole genome shotgun (WGS) entry which is preliminary data.</text>
</comment>
<protein>
    <recommendedName>
        <fullName evidence="4">DUF11 domain-containing protein</fullName>
    </recommendedName>
</protein>
<name>A0A5J4KNU6_9CHLR</name>
<feature type="compositionally biased region" description="Pro residues" evidence="1">
    <location>
        <begin position="264"/>
        <end position="284"/>
    </location>
</feature>
<accession>A0A5J4KNU6</accession>
<dbReference type="Proteomes" id="UP000326912">
    <property type="component" value="Unassembled WGS sequence"/>
</dbReference>
<feature type="compositionally biased region" description="Pro residues" evidence="1">
    <location>
        <begin position="224"/>
        <end position="252"/>
    </location>
</feature>
<keyword evidence="3" id="KW-1185">Reference proteome</keyword>
<sequence length="657" mass="68085">MSATATVAVLAPNATITPLAETTPTPNITSFITAVPSVTVPADPHAPDFYVRQISPVGNQLDVDKAITYVLLVGNKAGTTTTTKTSSLIVTDVIPLGLKQITAKGTDWQISLSDTVGPAVLTAQYTGKLTADPNTTLPPISLTGILTQDAEPSITNTATVVVPDDKDMDNNTTVSTTLIGVQLMSSPTSGPPATSTIGVTRTPAPSWIMTVTPIAITHTTMTPTPRPTPTLTPKPRITPTPKPRVTPQPTLSPTPHIIMTPKPRVTPQPTIAPKPRITPTPKPRMTPTVVPGPIVGSRFSLLINRSGSPVGNHSTVGQKISYVLQVRVVQGNENQPVTVLDIVSVGLSHIYSTGPGWTIALSNTIGPAALKATFNGPYPIATGTVLPPLTIRGTITDAAVPMLSNAAVVTSNDDRDSADNVVVASMAVTAADLSAATTIPSPTAMHGSSAGLLATPTTRVPAATRQPTVLVSPTVKPDGTSGTKPAVVGPDLMLVNTNLYGNHAVSGAKVNFVLVVAKTTAAVAITNPKGIKVDEVIPLGLHNLQVVGKDWQISLSDTTSPAVIHAQYIGKIGPHPAAALSPISITGDLTADAMPILTSTASVDMPGDLNVDNNIASNTLFVQNAQPANAQNIKPHAHAYAPFWQSSIRKEPHLLLV</sequence>
<feature type="region of interest" description="Disordered" evidence="1">
    <location>
        <begin position="219"/>
        <end position="291"/>
    </location>
</feature>